<feature type="domain" description="N-acetyltransferase" evidence="2">
    <location>
        <begin position="202"/>
        <end position="373"/>
    </location>
</feature>
<dbReference type="GO" id="GO:0005737">
    <property type="term" value="C:cytoplasm"/>
    <property type="evidence" value="ECO:0007669"/>
    <property type="project" value="TreeGrafter"/>
</dbReference>
<protein>
    <submittedName>
        <fullName evidence="3">GNAT family N-acetyltransferase</fullName>
    </submittedName>
</protein>
<dbReference type="InterPro" id="IPR016181">
    <property type="entry name" value="Acyl_CoA_acyltransferase"/>
</dbReference>
<keyword evidence="4" id="KW-1185">Reference proteome</keyword>
<organism evidence="3 4">
    <name type="scientific">Streptomyces lasalocidi</name>
    <name type="common">Streptomyces lasaliensis</name>
    <dbReference type="NCBI Taxonomy" id="324833"/>
    <lineage>
        <taxon>Bacteria</taxon>
        <taxon>Bacillati</taxon>
        <taxon>Actinomycetota</taxon>
        <taxon>Actinomycetes</taxon>
        <taxon>Kitasatosporales</taxon>
        <taxon>Streptomycetaceae</taxon>
        <taxon>Streptomyces</taxon>
    </lineage>
</organism>
<dbReference type="PANTHER" id="PTHR43441:SF6">
    <property type="entry name" value="N-ACETYLTRANSFERASE DOMAIN-CONTAINING PROTEIN"/>
    <property type="match status" value="1"/>
</dbReference>
<dbReference type="CDD" id="cd04301">
    <property type="entry name" value="NAT_SF"/>
    <property type="match status" value="1"/>
</dbReference>
<dbReference type="Pfam" id="PF13302">
    <property type="entry name" value="Acetyltransf_3"/>
    <property type="match status" value="1"/>
</dbReference>
<evidence type="ECO:0000256" key="1">
    <source>
        <dbReference type="SAM" id="MobiDB-lite"/>
    </source>
</evidence>
<evidence type="ECO:0000259" key="2">
    <source>
        <dbReference type="PROSITE" id="PS51186"/>
    </source>
</evidence>
<dbReference type="OrthoDB" id="4453346at2"/>
<dbReference type="PROSITE" id="PS51186">
    <property type="entry name" value="GNAT"/>
    <property type="match status" value="1"/>
</dbReference>
<dbReference type="Proteomes" id="UP000305929">
    <property type="component" value="Unassembled WGS sequence"/>
</dbReference>
<comment type="caution">
    <text evidence="3">The sequence shown here is derived from an EMBL/GenBank/DDBJ whole genome shotgun (WGS) entry which is preliminary data.</text>
</comment>
<dbReference type="GO" id="GO:0008999">
    <property type="term" value="F:protein-N-terminal-alanine acetyltransferase activity"/>
    <property type="evidence" value="ECO:0007669"/>
    <property type="project" value="TreeGrafter"/>
</dbReference>
<reference evidence="3 4" key="1">
    <citation type="submission" date="2019-04" db="EMBL/GenBank/DDBJ databases">
        <title>Streptomyces lasaliensis sp. nov., an Actinomycete isolated from soil which produces the polyether antibiotic lasalocid.</title>
        <authorList>
            <person name="Erwin G."/>
            <person name="Haber C."/>
        </authorList>
    </citation>
    <scope>NUCLEOTIDE SEQUENCE [LARGE SCALE GENOMIC DNA]</scope>
    <source>
        <strain evidence="3 4">X-537</strain>
    </source>
</reference>
<dbReference type="SUPFAM" id="SSF55729">
    <property type="entry name" value="Acyl-CoA N-acyltransferases (Nat)"/>
    <property type="match status" value="1"/>
</dbReference>
<feature type="compositionally biased region" description="Basic and acidic residues" evidence="1">
    <location>
        <begin position="345"/>
        <end position="359"/>
    </location>
</feature>
<sequence length="375" mass="40134">MRTWGGDQVEAALASGVGLLRTVTDRDWEGVPAGRLEWSCLQTAEHLAGTLLAYASLLASRSADAYVPFDLTLDEGTGPAGVADVVETTGTLLAMAVRTTPRAVRAYHPYPFRGANREGFAAMAVTELLLHTHDIAEGLGVPYEPPADLCAGALTRLFPHVRPDAAPWPTLRWATGRGELPDRAPVTGWHWVNPLALPAERLTLEALTPAAAVDLHTGGDGGYAWLGGTPLQGARDASGMLVKAYENGVLHPEFGVFVVVRREDDRALGTMGFHGPPDDEGRVEVGYDLVEPARGHGYATEALRALTAHALAHDEVGTLCAVIDEDNLPSQGVATRAGFVPAPLEADRTAEERQREQQGERTAAAQPLRLYVRER</sequence>
<evidence type="ECO:0000313" key="3">
    <source>
        <dbReference type="EMBL" id="TKT01428.1"/>
    </source>
</evidence>
<accession>A0A4U5WHH9</accession>
<dbReference type="PANTHER" id="PTHR43441">
    <property type="entry name" value="RIBOSOMAL-PROTEIN-SERINE ACETYLTRANSFERASE"/>
    <property type="match status" value="1"/>
</dbReference>
<feature type="region of interest" description="Disordered" evidence="1">
    <location>
        <begin position="343"/>
        <end position="368"/>
    </location>
</feature>
<evidence type="ECO:0000313" key="4">
    <source>
        <dbReference type="Proteomes" id="UP000305929"/>
    </source>
</evidence>
<dbReference type="Gene3D" id="3.40.630.30">
    <property type="match status" value="1"/>
</dbReference>
<name>A0A4U5WHH9_STRLS</name>
<gene>
    <name evidence="3" type="ORF">E4U91_15740</name>
</gene>
<dbReference type="AlphaFoldDB" id="A0A4U5WHH9"/>
<dbReference type="GO" id="GO:1990189">
    <property type="term" value="F:protein N-terminal-serine acetyltransferase activity"/>
    <property type="evidence" value="ECO:0007669"/>
    <property type="project" value="TreeGrafter"/>
</dbReference>
<dbReference type="InterPro" id="IPR000182">
    <property type="entry name" value="GNAT_dom"/>
</dbReference>
<dbReference type="EMBL" id="SZNQ01000001">
    <property type="protein sequence ID" value="TKT01428.1"/>
    <property type="molecule type" value="Genomic_DNA"/>
</dbReference>
<dbReference type="RefSeq" id="WP_137307459.1">
    <property type="nucleotide sequence ID" value="NZ_SZNQ01000001.1"/>
</dbReference>
<proteinExistence type="predicted"/>
<dbReference type="InterPro" id="IPR051908">
    <property type="entry name" value="Ribosomal_N-acetyltransferase"/>
</dbReference>
<keyword evidence="3" id="KW-0808">Transferase</keyword>